<dbReference type="EMBL" id="CP002869">
    <property type="protein sequence ID" value="AEI43059.1"/>
    <property type="molecule type" value="Genomic_DNA"/>
</dbReference>
<feature type="region of interest" description="Disordered" evidence="1">
    <location>
        <begin position="30"/>
        <end position="62"/>
    </location>
</feature>
<organism evidence="3 4">
    <name type="scientific">Paenibacillus mucilaginosus (strain KNP414)</name>
    <dbReference type="NCBI Taxonomy" id="1036673"/>
    <lineage>
        <taxon>Bacteria</taxon>
        <taxon>Bacillati</taxon>
        <taxon>Bacillota</taxon>
        <taxon>Bacilli</taxon>
        <taxon>Bacillales</taxon>
        <taxon>Paenibacillaceae</taxon>
        <taxon>Paenibacillus</taxon>
    </lineage>
</organism>
<gene>
    <name evidence="3" type="ordered locus">KNP414_04529</name>
</gene>
<dbReference type="InterPro" id="IPR006059">
    <property type="entry name" value="SBP"/>
</dbReference>
<dbReference type="KEGG" id="pms:KNP414_04529"/>
<dbReference type="PATRIC" id="fig|1036673.3.peg.4162"/>
<dbReference type="Gene3D" id="3.40.190.10">
    <property type="entry name" value="Periplasmic binding protein-like II"/>
    <property type="match status" value="1"/>
</dbReference>
<dbReference type="SUPFAM" id="SSF53850">
    <property type="entry name" value="Periplasmic binding protein-like II"/>
    <property type="match status" value="1"/>
</dbReference>
<accession>F8F9D1</accession>
<dbReference type="PROSITE" id="PS51318">
    <property type="entry name" value="TAT"/>
    <property type="match status" value="1"/>
</dbReference>
<dbReference type="AlphaFoldDB" id="F8F9D1"/>
<evidence type="ECO:0000256" key="2">
    <source>
        <dbReference type="SAM" id="SignalP"/>
    </source>
</evidence>
<evidence type="ECO:0000313" key="3">
    <source>
        <dbReference type="EMBL" id="AEI43059.1"/>
    </source>
</evidence>
<dbReference type="PANTHER" id="PTHR43649:SF27">
    <property type="entry name" value="EXTRACELLULAR SOLUTE-BINDING PROTEIN FAMILY 1"/>
    <property type="match status" value="1"/>
</dbReference>
<dbReference type="HOGENOM" id="CLU_309660_0_0_9"/>
<evidence type="ECO:0000256" key="1">
    <source>
        <dbReference type="SAM" id="MobiDB-lite"/>
    </source>
</evidence>
<protein>
    <submittedName>
        <fullName evidence="3">Putative binding protein</fullName>
    </submittedName>
</protein>
<dbReference type="InterPro" id="IPR006311">
    <property type="entry name" value="TAT_signal"/>
</dbReference>
<dbReference type="RefSeq" id="WP_013918213.1">
    <property type="nucleotide sequence ID" value="NC_015690.1"/>
</dbReference>
<dbReference type="InterPro" id="IPR050490">
    <property type="entry name" value="Bact_solute-bd_prot1"/>
</dbReference>
<reference evidence="4" key="1">
    <citation type="submission" date="2011-06" db="EMBL/GenBank/DDBJ databases">
        <title>Complete genome sequence of Paenibacillus mucilaginosus KNP414.</title>
        <authorList>
            <person name="Wang J."/>
            <person name="Hu S."/>
            <person name="Hu X."/>
            <person name="Zhang B."/>
            <person name="Dong D."/>
            <person name="Zhang S."/>
            <person name="Zhao K."/>
            <person name="Wu D."/>
        </authorList>
    </citation>
    <scope>NUCLEOTIDE SEQUENCE [LARGE SCALE GENOMIC DNA]</scope>
    <source>
        <strain evidence="4">KNP414</strain>
    </source>
</reference>
<evidence type="ECO:0000313" key="4">
    <source>
        <dbReference type="Proteomes" id="UP000006620"/>
    </source>
</evidence>
<dbReference type="Proteomes" id="UP000006620">
    <property type="component" value="Chromosome"/>
</dbReference>
<dbReference type="PANTHER" id="PTHR43649">
    <property type="entry name" value="ARABINOSE-BINDING PROTEIN-RELATED"/>
    <property type="match status" value="1"/>
</dbReference>
<sequence length="1001" mass="112219">MLEQMNHRDLTRRTALLVLAGLLGLPGGSPAAAPGTASAEGAAGTVQDSQASKAPVKVSGTPAAAETEPYYGEVLEAWQKEKVQAGAGEIVIDAAAPAGQSDSGAFIIGPLEGKARALQWKNTGENWVEYRFTVPADGLYEIHISYRPLPAKGIGGAIVWDLTLDGRRPYRETSSITMYRDWRDERPIRKNDDGDEVRPRSVEVPAWKQTALADGGGAYGGPLLWRFTAGEHTLRISGSEPVALEKLILKAPRSTPAYAEAAAAYPAAPAPGRKAQAEVLTIQAEDLLHKNDTSIKLFSDTDARTVPVAKGRITYNTVGGRRWLYHNQEITWKVNVPETGLYKLAFRSLQNQFAQKSSFRTVRIDGQVPFRELTAFRFPYASDWRGILLGPEEEEPYGLYLTAGEHTVSLAVTHAPLKPVLIGIEELTELLRTVEDDLRSLTGGIVDRNRTWKLQQELPDLTPRLEEAAKRMVTLADSLQEINGGKDSISQGIRNSADDVRELLEKVDDIPYYTDQISSMKEKISGFTETLLQQPLQLDELYLAPVDREFPDMEASWLSSAFGTAQNFIYSFDARNSLKNMDDRVLNVWVQRGRDYVDQLQQLSDELFTPETGIKVKVNLLPNAQLLVMSNAAGVQPDVALGLTQDLPVDYAIRGSVHDLSRYPDFKEIQQKFSPGSWLPLHYNGGYYALPETQSFQVLYYRKDILKGLGLPVPQTWDDVYALLPVLQQNALNFYMNPKDFTPFFYQNGTDLYRPDGMKTALDTPEGFRAFKMWTDLFNTYALEKEVPSFYQHFRRGTMPIGVSDYNLYVQLAAAAPELNGRWGIAEIPGVKQADGSIVRWAGGGQRTSVIFERSNKKDQAWAFLKWWVSDEVQERYGNDIEAVNGVAFRWNTSNVNAFAKLPWKREDAEVILDQWRWYKDIPNLPGGYFLEREIHNAWLRSVVDGLNYRTSLETAVLDIDRELRRKQLEFGFVDASGRVVRTLDVPAVKEPWKGVDPYAE</sequence>
<feature type="chain" id="PRO_5003376707" evidence="2">
    <location>
        <begin position="32"/>
        <end position="1001"/>
    </location>
</feature>
<reference evidence="3 4" key="2">
    <citation type="journal article" date="2013" name="Genome Announc.">
        <title>Genome Sequence of Growth-Improving Paenibacillus mucilaginosus Strain KNP414.</title>
        <authorList>
            <person name="Lu J.J."/>
            <person name="Wang J.F."/>
            <person name="Hu X.F."/>
        </authorList>
    </citation>
    <scope>NUCLEOTIDE SEQUENCE [LARGE SCALE GENOMIC DNA]</scope>
    <source>
        <strain evidence="3 4">KNP414</strain>
    </source>
</reference>
<name>F8F9D1_PAEMK</name>
<feature type="compositionally biased region" description="Low complexity" evidence="1">
    <location>
        <begin position="30"/>
        <end position="46"/>
    </location>
</feature>
<dbReference type="Pfam" id="PF01547">
    <property type="entry name" value="SBP_bac_1"/>
    <property type="match status" value="1"/>
</dbReference>
<keyword evidence="2" id="KW-0732">Signal</keyword>
<proteinExistence type="predicted"/>
<feature type="signal peptide" evidence="2">
    <location>
        <begin position="1"/>
        <end position="31"/>
    </location>
</feature>
<dbReference type="Gene3D" id="2.60.120.260">
    <property type="entry name" value="Galactose-binding domain-like"/>
    <property type="match status" value="2"/>
</dbReference>